<gene>
    <name evidence="2" type="ORF">IQ19_05132</name>
</gene>
<keyword evidence="1" id="KW-0732">Signal</keyword>
<keyword evidence="3" id="KW-1185">Reference proteome</keyword>
<sequence length="74" mass="8181">MKKTYSLLLVLVLSLSSLLAACGNNNEATETKDGETKEDFKTQIQGAPVYNFFQFVLVFAPEPARTLSSNYGPY</sequence>
<evidence type="ECO:0000313" key="3">
    <source>
        <dbReference type="Proteomes" id="UP000318667"/>
    </source>
</evidence>
<feature type="signal peptide" evidence="1">
    <location>
        <begin position="1"/>
        <end position="20"/>
    </location>
</feature>
<proteinExistence type="predicted"/>
<dbReference type="Proteomes" id="UP000318667">
    <property type="component" value="Unassembled WGS sequence"/>
</dbReference>
<dbReference type="RefSeq" id="WP_144546167.1">
    <property type="nucleotide sequence ID" value="NZ_CBCSDC010000080.1"/>
</dbReference>
<feature type="chain" id="PRO_5038678211" evidence="1">
    <location>
        <begin position="21"/>
        <end position="74"/>
    </location>
</feature>
<evidence type="ECO:0000256" key="1">
    <source>
        <dbReference type="SAM" id="SignalP"/>
    </source>
</evidence>
<comment type="caution">
    <text evidence="2">The sequence shown here is derived from an EMBL/GenBank/DDBJ whole genome shotgun (WGS) entry which is preliminary data.</text>
</comment>
<dbReference type="PROSITE" id="PS51257">
    <property type="entry name" value="PROKAR_LIPOPROTEIN"/>
    <property type="match status" value="1"/>
</dbReference>
<name>A0A562J7A6_9BACI</name>
<dbReference type="EMBL" id="VLKI01000026">
    <property type="protein sequence ID" value="TWH78933.1"/>
    <property type="molecule type" value="Genomic_DNA"/>
</dbReference>
<accession>A0A562J7A6</accession>
<dbReference type="AlphaFoldDB" id="A0A562J7A6"/>
<evidence type="ECO:0000313" key="2">
    <source>
        <dbReference type="EMBL" id="TWH78933.1"/>
    </source>
</evidence>
<dbReference type="GeneID" id="65406208"/>
<reference evidence="2 3" key="1">
    <citation type="journal article" date="2015" name="Stand. Genomic Sci.">
        <title>Genomic Encyclopedia of Bacterial and Archaeal Type Strains, Phase III: the genomes of soil and plant-associated and newly described type strains.</title>
        <authorList>
            <person name="Whitman W.B."/>
            <person name="Woyke T."/>
            <person name="Klenk H.P."/>
            <person name="Zhou Y."/>
            <person name="Lilburn T.G."/>
            <person name="Beck B.J."/>
            <person name="De Vos P."/>
            <person name="Vandamme P."/>
            <person name="Eisen J.A."/>
            <person name="Garrity G."/>
            <person name="Hugenholtz P."/>
            <person name="Kyrpides N.C."/>
        </authorList>
    </citation>
    <scope>NUCLEOTIDE SEQUENCE [LARGE SCALE GENOMIC DNA]</scope>
    <source>
        <strain evidence="2 3">CGMCC 1.10115</strain>
    </source>
</reference>
<protein>
    <submittedName>
        <fullName evidence="2">Uncharacterized protein</fullName>
    </submittedName>
</protein>
<organism evidence="2 3">
    <name type="scientific">Cytobacillus oceanisediminis</name>
    <dbReference type="NCBI Taxonomy" id="665099"/>
    <lineage>
        <taxon>Bacteria</taxon>
        <taxon>Bacillati</taxon>
        <taxon>Bacillota</taxon>
        <taxon>Bacilli</taxon>
        <taxon>Bacillales</taxon>
        <taxon>Bacillaceae</taxon>
        <taxon>Cytobacillus</taxon>
    </lineage>
</organism>